<accession>A0ABT7YC19</accession>
<dbReference type="RefSeq" id="WP_289999286.1">
    <property type="nucleotide sequence ID" value="NZ_JAUEPH010000002.1"/>
</dbReference>
<evidence type="ECO:0000313" key="2">
    <source>
        <dbReference type="EMBL" id="MDN3203729.1"/>
    </source>
</evidence>
<organism evidence="2 3">
    <name type="scientific">Algoriphagus sediminis</name>
    <dbReference type="NCBI Taxonomy" id="3057113"/>
    <lineage>
        <taxon>Bacteria</taxon>
        <taxon>Pseudomonadati</taxon>
        <taxon>Bacteroidota</taxon>
        <taxon>Cytophagia</taxon>
        <taxon>Cytophagales</taxon>
        <taxon>Cyclobacteriaceae</taxon>
        <taxon>Algoriphagus</taxon>
    </lineage>
</organism>
<dbReference type="NCBIfam" id="TIGR01891">
    <property type="entry name" value="amidohydrolases"/>
    <property type="match status" value="1"/>
</dbReference>
<dbReference type="Gene3D" id="3.30.70.360">
    <property type="match status" value="1"/>
</dbReference>
<dbReference type="Gene3D" id="3.40.630.10">
    <property type="entry name" value="Zn peptidases"/>
    <property type="match status" value="1"/>
</dbReference>
<dbReference type="InterPro" id="IPR002933">
    <property type="entry name" value="Peptidase_M20"/>
</dbReference>
<dbReference type="SUPFAM" id="SSF55031">
    <property type="entry name" value="Bacterial exopeptidase dimerisation domain"/>
    <property type="match status" value="1"/>
</dbReference>
<proteinExistence type="predicted"/>
<dbReference type="Proteomes" id="UP001171916">
    <property type="component" value="Unassembled WGS sequence"/>
</dbReference>
<dbReference type="PANTHER" id="PTHR11014">
    <property type="entry name" value="PEPTIDASE M20 FAMILY MEMBER"/>
    <property type="match status" value="1"/>
</dbReference>
<protein>
    <submittedName>
        <fullName evidence="2">Amidohydrolase</fullName>
    </submittedName>
</protein>
<keyword evidence="3" id="KW-1185">Reference proteome</keyword>
<gene>
    <name evidence="2" type="ORF">QVH07_06195</name>
</gene>
<dbReference type="PIRSF" id="PIRSF005962">
    <property type="entry name" value="Pept_M20D_amidohydro"/>
    <property type="match status" value="1"/>
</dbReference>
<name>A0ABT7YC19_9BACT</name>
<sequence>MELSELQQIRKYLHAHPELSGKEFSTQEYLKDLLSTLNFFKLIKVGGTGLAVFFKGTEPGPKLMFRTEIDALPIQEKNSFDHRSKTKGVSHKCGHDGHCSILIGLSDYLSSAQNFKGEICLLFQPAEETGKGAELVLNDEKFEFEPDFVFALHNLPGFEKGKIISRTGSFTASVQSLILRFEGSTSHASEPEKGVNPGLCIAETISFSSSLNFQEVHSDDFALVTLVHSVLGEKAYGVSAGYGELHFTLRSWSNVKTEELTAKIISKAMDLCNFYGLKLNFEILEKFEATINSQEAFDFVKKAADNLGLTFEEIETPFRFGEDFGLFTNKFQGAMFGLGAGISTPALHAEDYDYPDEITPVGLNMFKEIVTITQS</sequence>
<evidence type="ECO:0000313" key="3">
    <source>
        <dbReference type="Proteomes" id="UP001171916"/>
    </source>
</evidence>
<dbReference type="EMBL" id="JAUEPH010000002">
    <property type="protein sequence ID" value="MDN3203729.1"/>
    <property type="molecule type" value="Genomic_DNA"/>
</dbReference>
<dbReference type="SUPFAM" id="SSF53187">
    <property type="entry name" value="Zn-dependent exopeptidases"/>
    <property type="match status" value="1"/>
</dbReference>
<reference evidence="2" key="1">
    <citation type="submission" date="2023-06" db="EMBL/GenBank/DDBJ databases">
        <title>Robiginitalea aurantiacus sp. nov. and Algoriphagus sediminis sp. nov., isolated from coastal sediment.</title>
        <authorList>
            <person name="Zhou Z.Y."/>
            <person name="An J."/>
            <person name="Jia Y.W."/>
            <person name="Du Z.J."/>
        </authorList>
    </citation>
    <scope>NUCLEOTIDE SEQUENCE</scope>
    <source>
        <strain evidence="2">C2-7</strain>
    </source>
</reference>
<keyword evidence="1" id="KW-0378">Hydrolase</keyword>
<comment type="caution">
    <text evidence="2">The sequence shown here is derived from an EMBL/GenBank/DDBJ whole genome shotgun (WGS) entry which is preliminary data.</text>
</comment>
<dbReference type="Pfam" id="PF01546">
    <property type="entry name" value="Peptidase_M20"/>
    <property type="match status" value="1"/>
</dbReference>
<dbReference type="PANTHER" id="PTHR11014:SF169">
    <property type="entry name" value="CLAN MH, FAMILY M20, PEPTIDASE T-LIKE METALLOPEPTIDASE"/>
    <property type="match status" value="1"/>
</dbReference>
<dbReference type="InterPro" id="IPR017439">
    <property type="entry name" value="Amidohydrolase"/>
</dbReference>
<dbReference type="InterPro" id="IPR036264">
    <property type="entry name" value="Bact_exopeptidase_dim_dom"/>
</dbReference>
<evidence type="ECO:0000256" key="1">
    <source>
        <dbReference type="ARBA" id="ARBA00022801"/>
    </source>
</evidence>